<reference evidence="1 2" key="1">
    <citation type="submission" date="2020-08" db="EMBL/GenBank/DDBJ databases">
        <title>Fungal Genomes of the International Space Station.</title>
        <authorList>
            <person name="Seuylemezian A."/>
            <person name="Singh N.K."/>
            <person name="Wood J."/>
            <person name="Venkateswaran K."/>
        </authorList>
    </citation>
    <scope>NUCLEOTIDE SEQUENCE [LARGE SCALE GENOMIC DNA]</scope>
    <source>
        <strain evidence="1 2">S/N-304-OC-R4</strain>
    </source>
</reference>
<comment type="caution">
    <text evidence="1">The sequence shown here is derived from an EMBL/GenBank/DDBJ whole genome shotgun (WGS) entry which is preliminary data.</text>
</comment>
<dbReference type="Proteomes" id="UP000706031">
    <property type="component" value="Unassembled WGS sequence"/>
</dbReference>
<name>A0ABS7KJS1_9BACL</name>
<dbReference type="EMBL" id="JACLIC010000023">
    <property type="protein sequence ID" value="MBY0204408.1"/>
    <property type="molecule type" value="Genomic_DNA"/>
</dbReference>
<proteinExistence type="predicted"/>
<evidence type="ECO:0000313" key="1">
    <source>
        <dbReference type="EMBL" id="MBY0204408.1"/>
    </source>
</evidence>
<keyword evidence="2" id="KW-1185">Reference proteome</keyword>
<protein>
    <submittedName>
        <fullName evidence="1">Uncharacterized protein</fullName>
    </submittedName>
</protein>
<evidence type="ECO:0000313" key="2">
    <source>
        <dbReference type="Proteomes" id="UP000706031"/>
    </source>
</evidence>
<gene>
    <name evidence="1" type="ORF">H7T88_14375</name>
</gene>
<dbReference type="RefSeq" id="WP_221788987.1">
    <property type="nucleotide sequence ID" value="NZ_JACLIC010000023.1"/>
</dbReference>
<organism evidence="1 2">
    <name type="scientific">Paenibacillus cucumis</name>
    <name type="common">ex Kampfer et al. 2016</name>
    <dbReference type="NCBI Taxonomy" id="1776858"/>
    <lineage>
        <taxon>Bacteria</taxon>
        <taxon>Bacillati</taxon>
        <taxon>Bacillota</taxon>
        <taxon>Bacilli</taxon>
        <taxon>Bacillales</taxon>
        <taxon>Paenibacillaceae</taxon>
        <taxon>Paenibacillus</taxon>
    </lineage>
</organism>
<sequence length="59" mass="6366">MKKGLSILLLPLLWLVGALSILSGNSNSMSDLISLKKDMDRNSGYDGQAIFDQIEGIKG</sequence>
<accession>A0ABS7KJS1</accession>